<sequence>RPYFWFYDSLDKPVRAVTPYDSENDAVLSIHDGKEEFNKIFDSVGQLSGLAYRREYLEVPFHHDVFPAHIYPFAGILKKHKCVFLKDYTVAVGIQDSQTRFVTSIYDKSPTESWISMFNTVFSEEEFSKQREWGNEEMTSHYVGLVQLKNYGKPGVLWREILLLIKYRKKNLLAPLFWFFSIGCLVIPRSFLIWLVDTYKLKVNSKLLGSIEFNYIS</sequence>
<keyword evidence="1" id="KW-1133">Transmembrane helix</keyword>
<keyword evidence="1" id="KW-0472">Membrane</keyword>
<accession>A0A382N1F6</accession>
<dbReference type="AlphaFoldDB" id="A0A382N1F6"/>
<dbReference type="EMBL" id="UINC01096784">
    <property type="protein sequence ID" value="SVC53957.1"/>
    <property type="molecule type" value="Genomic_DNA"/>
</dbReference>
<evidence type="ECO:0000256" key="1">
    <source>
        <dbReference type="SAM" id="Phobius"/>
    </source>
</evidence>
<organism evidence="2">
    <name type="scientific">marine metagenome</name>
    <dbReference type="NCBI Taxonomy" id="408172"/>
    <lineage>
        <taxon>unclassified sequences</taxon>
        <taxon>metagenomes</taxon>
        <taxon>ecological metagenomes</taxon>
    </lineage>
</organism>
<feature type="transmembrane region" description="Helical" evidence="1">
    <location>
        <begin position="172"/>
        <end position="196"/>
    </location>
</feature>
<proteinExistence type="predicted"/>
<keyword evidence="1" id="KW-0812">Transmembrane</keyword>
<gene>
    <name evidence="2" type="ORF">METZ01_LOCUS306811</name>
</gene>
<feature type="non-terminal residue" evidence="2">
    <location>
        <position position="1"/>
    </location>
</feature>
<protein>
    <submittedName>
        <fullName evidence="2">Uncharacterized protein</fullName>
    </submittedName>
</protein>
<name>A0A382N1F6_9ZZZZ</name>
<evidence type="ECO:0000313" key="2">
    <source>
        <dbReference type="EMBL" id="SVC53957.1"/>
    </source>
</evidence>
<reference evidence="2" key="1">
    <citation type="submission" date="2018-05" db="EMBL/GenBank/DDBJ databases">
        <authorList>
            <person name="Lanie J.A."/>
            <person name="Ng W.-L."/>
            <person name="Kazmierczak K.M."/>
            <person name="Andrzejewski T.M."/>
            <person name="Davidsen T.M."/>
            <person name="Wayne K.J."/>
            <person name="Tettelin H."/>
            <person name="Glass J.I."/>
            <person name="Rusch D."/>
            <person name="Podicherti R."/>
            <person name="Tsui H.-C.T."/>
            <person name="Winkler M.E."/>
        </authorList>
    </citation>
    <scope>NUCLEOTIDE SEQUENCE</scope>
</reference>